<evidence type="ECO:0000313" key="3">
    <source>
        <dbReference type="Proteomes" id="UP000433493"/>
    </source>
</evidence>
<accession>A0A7J5BG07</accession>
<name>A0A7J5BG07_9MICO</name>
<gene>
    <name evidence="2" type="ORF">F8O05_02955</name>
</gene>
<evidence type="ECO:0000256" key="1">
    <source>
        <dbReference type="SAM" id="MobiDB-lite"/>
    </source>
</evidence>
<dbReference type="RefSeq" id="WP_158051231.1">
    <property type="nucleotide sequence ID" value="NZ_WBKB01000001.1"/>
</dbReference>
<feature type="region of interest" description="Disordered" evidence="1">
    <location>
        <begin position="253"/>
        <end position="277"/>
    </location>
</feature>
<dbReference type="AlphaFoldDB" id="A0A7J5BG07"/>
<evidence type="ECO:0000313" key="2">
    <source>
        <dbReference type="EMBL" id="KAB1645223.1"/>
    </source>
</evidence>
<proteinExistence type="predicted"/>
<dbReference type="OrthoDB" id="4988747at2"/>
<keyword evidence="3" id="KW-1185">Reference proteome</keyword>
<dbReference type="Proteomes" id="UP000433493">
    <property type="component" value="Unassembled WGS sequence"/>
</dbReference>
<reference evidence="2 3" key="1">
    <citation type="submission" date="2019-09" db="EMBL/GenBank/DDBJ databases">
        <title>Phylogeny of genus Pseudoclavibacter and closely related genus.</title>
        <authorList>
            <person name="Li Y."/>
        </authorList>
    </citation>
    <scope>NUCLEOTIDE SEQUENCE [LARGE SCALE GENOMIC DNA]</scope>
    <source>
        <strain evidence="2 3">KCTC 13959</strain>
    </source>
</reference>
<sequence length="277" mass="30710">MPGNDWNEVRDQIALGRALDAFEAHVDREATLGGLLLSEPLFSVRDGEVGLLTPQERVVVVEVNGESGGRALRAGPLREGPFEARVRNTTDTAGAARTLGMSETEAEQLLSHLEQAVRAGITAYGQATEAFDREQQRLTCNMNALNDGLERIVRVYSEHVHLEYEDPETFGGGHYVLYPIENSDARFAIEERYTGTDWSDPDRLPTSWAWRAERTARRTDGTYGWRVSARGAVDSDDAATLLRQAEIWAKRTRNAAQHAVSVRRDAPGRPSPDAPRL</sequence>
<dbReference type="EMBL" id="WBKB01000001">
    <property type="protein sequence ID" value="KAB1645223.1"/>
    <property type="molecule type" value="Genomic_DNA"/>
</dbReference>
<organism evidence="2 3">
    <name type="scientific">Gulosibacter chungangensis</name>
    <dbReference type="NCBI Taxonomy" id="979746"/>
    <lineage>
        <taxon>Bacteria</taxon>
        <taxon>Bacillati</taxon>
        <taxon>Actinomycetota</taxon>
        <taxon>Actinomycetes</taxon>
        <taxon>Micrococcales</taxon>
        <taxon>Microbacteriaceae</taxon>
        <taxon>Gulosibacter</taxon>
    </lineage>
</organism>
<comment type="caution">
    <text evidence="2">The sequence shown here is derived from an EMBL/GenBank/DDBJ whole genome shotgun (WGS) entry which is preliminary data.</text>
</comment>
<protein>
    <submittedName>
        <fullName evidence="2">Uncharacterized protein</fullName>
    </submittedName>
</protein>